<protein>
    <submittedName>
        <fullName evidence="1">Uncharacterized protein</fullName>
    </submittedName>
</protein>
<sequence length="54" mass="6053">WPPRSTRFRSTCWPRARAPRAAPSTRCCTTRAGSCGPSSHVRAWLPGTPQERED</sequence>
<feature type="non-terminal residue" evidence="1">
    <location>
        <position position="1"/>
    </location>
</feature>
<name>A0A6J4SKC8_9ACTN</name>
<feature type="non-terminal residue" evidence="1">
    <location>
        <position position="54"/>
    </location>
</feature>
<reference evidence="1" key="1">
    <citation type="submission" date="2020-02" db="EMBL/GenBank/DDBJ databases">
        <authorList>
            <person name="Meier V. D."/>
        </authorList>
    </citation>
    <scope>NUCLEOTIDE SEQUENCE</scope>
    <source>
        <strain evidence="1">AVDCRST_MAG45</strain>
    </source>
</reference>
<dbReference type="AlphaFoldDB" id="A0A6J4SKC8"/>
<proteinExistence type="predicted"/>
<accession>A0A6J4SKC8</accession>
<gene>
    <name evidence="1" type="ORF">AVDCRST_MAG45-1010</name>
</gene>
<evidence type="ECO:0000313" key="1">
    <source>
        <dbReference type="EMBL" id="CAA9496072.1"/>
    </source>
</evidence>
<organism evidence="1">
    <name type="scientific">uncultured Solirubrobacterales bacterium</name>
    <dbReference type="NCBI Taxonomy" id="768556"/>
    <lineage>
        <taxon>Bacteria</taxon>
        <taxon>Bacillati</taxon>
        <taxon>Actinomycetota</taxon>
        <taxon>Thermoleophilia</taxon>
        <taxon>Solirubrobacterales</taxon>
        <taxon>environmental samples</taxon>
    </lineage>
</organism>
<dbReference type="EMBL" id="CADCVU010000088">
    <property type="protein sequence ID" value="CAA9496072.1"/>
    <property type="molecule type" value="Genomic_DNA"/>
</dbReference>